<dbReference type="AlphaFoldDB" id="A0A1M7LE19"/>
<dbReference type="EMBL" id="FRCX01000002">
    <property type="protein sequence ID" value="SHM76363.1"/>
    <property type="molecule type" value="Genomic_DNA"/>
</dbReference>
<protein>
    <recommendedName>
        <fullName evidence="3">Acyl-CoA dehydrogenase</fullName>
    </recommendedName>
</protein>
<dbReference type="InterPro" id="IPR046373">
    <property type="entry name" value="Acyl-CoA_Oxase/DH_mid-dom_sf"/>
</dbReference>
<dbReference type="InterPro" id="IPR009100">
    <property type="entry name" value="AcylCoA_DH/oxidase_NM_dom_sf"/>
</dbReference>
<keyword evidence="2" id="KW-1185">Reference proteome</keyword>
<evidence type="ECO:0000313" key="1">
    <source>
        <dbReference type="EMBL" id="SHM76363.1"/>
    </source>
</evidence>
<dbReference type="STRING" id="551987.SAMN05192549_102441"/>
<reference evidence="2" key="1">
    <citation type="submission" date="2016-11" db="EMBL/GenBank/DDBJ databases">
        <authorList>
            <person name="Varghese N."/>
            <person name="Submissions S."/>
        </authorList>
    </citation>
    <scope>NUCLEOTIDE SEQUENCE [LARGE SCALE GENOMIC DNA]</scope>
    <source>
        <strain evidence="2">Sac-22</strain>
    </source>
</reference>
<dbReference type="RefSeq" id="WP_208861857.1">
    <property type="nucleotide sequence ID" value="NZ_FRCX01000002.1"/>
</dbReference>
<accession>A0A1M7LE19</accession>
<organism evidence="1 2">
    <name type="scientific">Duganella sacchari</name>
    <dbReference type="NCBI Taxonomy" id="551987"/>
    <lineage>
        <taxon>Bacteria</taxon>
        <taxon>Pseudomonadati</taxon>
        <taxon>Pseudomonadota</taxon>
        <taxon>Betaproteobacteria</taxon>
        <taxon>Burkholderiales</taxon>
        <taxon>Oxalobacteraceae</taxon>
        <taxon>Telluria group</taxon>
        <taxon>Duganella</taxon>
    </lineage>
</organism>
<dbReference type="GO" id="GO:0016627">
    <property type="term" value="F:oxidoreductase activity, acting on the CH-CH group of donors"/>
    <property type="evidence" value="ECO:0007669"/>
    <property type="project" value="InterPro"/>
</dbReference>
<evidence type="ECO:0008006" key="3">
    <source>
        <dbReference type="Google" id="ProtNLM"/>
    </source>
</evidence>
<evidence type="ECO:0000313" key="2">
    <source>
        <dbReference type="Proteomes" id="UP000184339"/>
    </source>
</evidence>
<gene>
    <name evidence="1" type="ORF">SAMN05192549_102441</name>
</gene>
<name>A0A1M7LE19_9BURK</name>
<dbReference type="SUPFAM" id="SSF56645">
    <property type="entry name" value="Acyl-CoA dehydrogenase NM domain-like"/>
    <property type="match status" value="1"/>
</dbReference>
<dbReference type="Gene3D" id="2.40.110.10">
    <property type="entry name" value="Butyryl-CoA Dehydrogenase, subunit A, domain 2"/>
    <property type="match status" value="1"/>
</dbReference>
<dbReference type="Proteomes" id="UP000184339">
    <property type="component" value="Unassembled WGS sequence"/>
</dbReference>
<proteinExistence type="predicted"/>
<sequence length="344" mass="35790">MPDPHSHFHRQPATQQQALALALAALDALQTPGEQLKQLIAQGFDQLPLPGHGATLQRWQCLALVAGYDLALLKLYEGHTDALAILAELQGPDHPGASWGVWCAEPPNAAVTLRQTGDAQYVLAGRKQWCSGAAALSHALVSCLDANGERRLAAVALRGPGVTITNEGWHAVGMAATASVDVLFDDAPATPVGAPGAYLSRPGFWHGGAGIAACWYGAAQSLADQLHTGGPDADPHRLAHLGAVDIAMSAAAALLRQTAAAIDAAPQAEAALPALRLRLAVEAAANTVLHHVTRALGAGPLCRNAHFARMAADLPVFLRQSHAERDLASLGSMLARQEASPWAP</sequence>